<dbReference type="SUPFAM" id="SSF47370">
    <property type="entry name" value="Bromodomain"/>
    <property type="match status" value="1"/>
</dbReference>
<dbReference type="InterPro" id="IPR036427">
    <property type="entry name" value="Bromodomain-like_sf"/>
</dbReference>
<feature type="region of interest" description="Disordered" evidence="2">
    <location>
        <begin position="483"/>
        <end position="516"/>
    </location>
</feature>
<dbReference type="PANTHER" id="PTHR31095">
    <property type="entry name" value="RIKEN CDNA 9930021J03 GENE"/>
    <property type="match status" value="1"/>
</dbReference>
<dbReference type="Pfam" id="PF00439">
    <property type="entry name" value="Bromodomain"/>
    <property type="match status" value="1"/>
</dbReference>
<feature type="region of interest" description="Disordered" evidence="2">
    <location>
        <begin position="575"/>
        <end position="595"/>
    </location>
</feature>
<dbReference type="Proteomes" id="UP001460270">
    <property type="component" value="Unassembled WGS sequence"/>
</dbReference>
<feature type="domain" description="Bromo" evidence="3">
    <location>
        <begin position="96"/>
        <end position="212"/>
    </location>
</feature>
<dbReference type="SMART" id="SM00297">
    <property type="entry name" value="BROMO"/>
    <property type="match status" value="1"/>
</dbReference>
<feature type="compositionally biased region" description="Basic and acidic residues" evidence="2">
    <location>
        <begin position="490"/>
        <end position="507"/>
    </location>
</feature>
<dbReference type="InterPro" id="IPR040214">
    <property type="entry name" value="BRD10"/>
</dbReference>
<reference evidence="5" key="1">
    <citation type="submission" date="2024-04" db="EMBL/GenBank/DDBJ databases">
        <title>Salinicola lusitanus LLJ914,a marine bacterium isolated from the Okinawa Trough.</title>
        <authorList>
            <person name="Li J."/>
        </authorList>
    </citation>
    <scope>NUCLEOTIDE SEQUENCE [LARGE SCALE GENOMIC DNA]</scope>
</reference>
<keyword evidence="5" id="KW-1185">Reference proteome</keyword>
<gene>
    <name evidence="4" type="ORF">WMY93_020977</name>
</gene>
<accession>A0AAW0NJY2</accession>
<evidence type="ECO:0000256" key="1">
    <source>
        <dbReference type="ARBA" id="ARBA00023117"/>
    </source>
</evidence>
<evidence type="ECO:0000313" key="5">
    <source>
        <dbReference type="Proteomes" id="UP001460270"/>
    </source>
</evidence>
<name>A0AAW0NJY2_9GOBI</name>
<evidence type="ECO:0000256" key="2">
    <source>
        <dbReference type="SAM" id="MobiDB-lite"/>
    </source>
</evidence>
<feature type="region of interest" description="Disordered" evidence="2">
    <location>
        <begin position="1429"/>
        <end position="1454"/>
    </location>
</feature>
<feature type="compositionally biased region" description="Polar residues" evidence="2">
    <location>
        <begin position="1438"/>
        <end position="1454"/>
    </location>
</feature>
<comment type="caution">
    <text evidence="4">The sequence shown here is derived from an EMBL/GenBank/DDBJ whole genome shotgun (WGS) entry which is preliminary data.</text>
</comment>
<keyword evidence="1" id="KW-0103">Bromodomain</keyword>
<feature type="region of interest" description="Disordered" evidence="2">
    <location>
        <begin position="714"/>
        <end position="743"/>
    </location>
</feature>
<dbReference type="EMBL" id="JBBPFD010000015">
    <property type="protein sequence ID" value="KAK7895652.1"/>
    <property type="molecule type" value="Genomic_DNA"/>
</dbReference>
<dbReference type="InterPro" id="IPR001487">
    <property type="entry name" value="Bromodomain"/>
</dbReference>
<evidence type="ECO:0000259" key="3">
    <source>
        <dbReference type="SMART" id="SM00297"/>
    </source>
</evidence>
<sequence length="1454" mass="160777">MEQKPGTDEISADMTHKAQGPTLDNSNPKWITSTLPDEHGSWTHRAEPFHCQDDSGGVFTEDDHFALSNDGMSELSDISLTEVCISSNTKVVKEEMNYEVQQAYRIFNEFLTEKHKVTTSPFLHLVVNEDQETQHGFGDQSRSPVNVRQSMCLHRMEEKFIQQEYETITEFVADFRLMLENCYRCHGVDHWLSKQAQKLEIMLEQKLTLLSRKLREKTTLAVTSKGRFGVGEERASSSSTRRRQTRRIKTLNVGGQESIMVQALRMEEQQRTRKKKGRRMSAKEMDEWEQNLLSQASPHSVETLWELPAIGHFLCLAQTALNLPEIVFFELERCLLMPRCSILLSKIMSSLLCSPQRRSTLHRRPVLPYRRWESELRQRAAWSLSPVFTVLGESSPLEAKAFHMLPFYQRVWLLKGLCDHVYETQKDIQVANAFIHFPHFCGADLRIYCQSPCTPPIFPLPPVFVKKVEMLHKKEEEMPCHSWTPNPMEHFQKPNDEDTSDECKVEPHTNSSPTKKPVKKRLLIEDKCEFDYKSKILKKEMGSLCPLYCCSDEEHCYTGISPAVPVSQLQNTRTAPGSVAQRDQRPGSCGYAEQMSSDSSRTSYKALIHSKKIKNESFAGPSFKLICSNLDDLRELINKTEDELDALESSKKKMNRWYCRREAVKELHSTLVRLLNELIPWEPKLIKAYQRNRVQQLCARGVRFIIFLLSSSSSDDEDGHMPFEQRSRSGDEDPEHVLPRRLGGTLKDLSGDLSAADTPVTHINYDRQKQALSTTNAHLDQSLKNTCNSELNNQSHSSQKKTVQLINICQTSSGQPKSYTPIPTLLAKSVGNKVTLMKQPADHLEIDCGHGDTKGTVVSTGDTSLLKLNSSSAPPQNCQQKHDVFYTLQNESNQLVGSSNSNVRCEEVKPQQVFVTSNIIHQTDKKVTLLQQQFKSNTEMDNALFLSTDVAGFAIPEDGTLKPVPPSKNTGQTETSLCSSNVPSFLRSQSGAFSSVSSKCDVQTTTPHCTLTITPSSISKSTDSKQELKTVCIRESQSILVTTRGGNTGIVKVQKSSDHTGGFSKSPTITISPQFQAFLVSKASPVLSSNSGRSGATATTASTVQTGAEISSVSLNQEVSKSLNTAKCLGLTDLSCSLSTFNPGKPVTAASCPLAVVKNKNPSFSSLVTAPSVTAAADVISKPSLYQTNKDDASQIAKLFLISPSSSKDVNVSCSKTSSAPVVLVNQQTATEQSSLIPLQCINTVLKPATASAMMASSATPNMSVHTSPVHSASVPKNKAIFVSSGASSDPVQFPCLITTSISPDAQSSTKCRDTEQVHHLNIQPSECVRFYIGRVTSHGLGSLSVQKQEQTVVHPNSPVFWGIVKAVDATLPSKNTTHCPVIVTNPTMEKHLQQTSFLEMQMPVTSKLLVSPDGAVLSAVQGEAKSTLPETPAGAVISSTTFQPSQVDSKFDD</sequence>
<dbReference type="PANTHER" id="PTHR31095:SF3">
    <property type="entry name" value="RIKEN CDNA 9930021J03 GENE"/>
    <property type="match status" value="1"/>
</dbReference>
<dbReference type="Gene3D" id="1.20.920.10">
    <property type="entry name" value="Bromodomain-like"/>
    <property type="match status" value="1"/>
</dbReference>
<organism evidence="4 5">
    <name type="scientific">Mugilogobius chulae</name>
    <name type="common">yellowstripe goby</name>
    <dbReference type="NCBI Taxonomy" id="88201"/>
    <lineage>
        <taxon>Eukaryota</taxon>
        <taxon>Metazoa</taxon>
        <taxon>Chordata</taxon>
        <taxon>Craniata</taxon>
        <taxon>Vertebrata</taxon>
        <taxon>Euteleostomi</taxon>
        <taxon>Actinopterygii</taxon>
        <taxon>Neopterygii</taxon>
        <taxon>Teleostei</taxon>
        <taxon>Neoteleostei</taxon>
        <taxon>Acanthomorphata</taxon>
        <taxon>Gobiaria</taxon>
        <taxon>Gobiiformes</taxon>
        <taxon>Gobioidei</taxon>
        <taxon>Gobiidae</taxon>
        <taxon>Gobionellinae</taxon>
        <taxon>Mugilogobius</taxon>
    </lineage>
</organism>
<feature type="compositionally biased region" description="Basic and acidic residues" evidence="2">
    <location>
        <begin position="719"/>
        <end position="738"/>
    </location>
</feature>
<protein>
    <recommendedName>
        <fullName evidence="3">Bromo domain-containing protein</fullName>
    </recommendedName>
</protein>
<dbReference type="CDD" id="cd04369">
    <property type="entry name" value="Bromodomain"/>
    <property type="match status" value="1"/>
</dbReference>
<dbReference type="Pfam" id="PF23450">
    <property type="entry name" value="KIAA2026_hel"/>
    <property type="match status" value="2"/>
</dbReference>
<dbReference type="InterPro" id="IPR056522">
    <property type="entry name" value="KIAA2026_hel"/>
</dbReference>
<proteinExistence type="predicted"/>
<evidence type="ECO:0000313" key="4">
    <source>
        <dbReference type="EMBL" id="KAK7895652.1"/>
    </source>
</evidence>
<feature type="region of interest" description="Disordered" evidence="2">
    <location>
        <begin position="1"/>
        <end position="29"/>
    </location>
</feature>